<protein>
    <submittedName>
        <fullName evidence="1">Putative RdRp</fullName>
    </submittedName>
</protein>
<evidence type="ECO:0000313" key="1">
    <source>
        <dbReference type="EMBL" id="QED42904.1"/>
    </source>
</evidence>
<name>A0A7G3W8S9_9VIRU</name>
<accession>A0A7G3W8S9</accession>
<reference evidence="1" key="1">
    <citation type="submission" date="2018-11" db="EMBL/GenBank/DDBJ databases">
        <authorList>
            <person name="Jo Y."/>
            <person name="Cho W.K."/>
        </authorList>
    </citation>
    <scope>NUCLEOTIDE SEQUENCE</scope>
    <source>
        <strain evidence="1">Won</strain>
    </source>
</reference>
<organism evidence="1">
    <name type="scientific">Phakopsora narnavirus C</name>
    <dbReference type="NCBI Taxonomy" id="2592756"/>
    <lineage>
        <taxon>Viruses</taxon>
        <taxon>Riboviria</taxon>
        <taxon>Orthornavirae</taxon>
        <taxon>Lenarviricota</taxon>
        <taxon>Amabiliviricetes</taxon>
        <taxon>Wolframvirales</taxon>
        <taxon>Narnaviridae</taxon>
    </lineage>
</organism>
<sequence>MPSGSLLSETYKGSSLMRQKFHKRERFFNPRQKAGLRIILTRDIGLSQRVAVQLVNRPIVHYKRIEEFISGFVDSLWLAEEQIFLFDGKWIKLIRKLIRKIFCVGTYNLGSLVDQWKEWGNNLFHTLAESTTIGVLRKPAENNIFRRLDTIDYISAVYRGDKSMKLMQHVSHLISSRQMPYMGSSTEEKAWDKFQSVLTSDFVPSEKTIVQLQMAARRVGGICRSIRSRRIPDGVAHISVTSSGEYSYPIAKGAQAAAVKAAMERILTVVPLEDQEEDTPFGLVRHHKGIPIWKTLFRTEPLDTELPFLAPYALIKEQEGRFAGLDRVTGKQIMYVAWKEYRPLPVLRAEVVPEMGNKARLVTISDYWLNILQSPLSHVLIDAMKFHPSVFSSFHRQDQAFEATKGLCSLKRKSLLKGEAVLSSDLQDATNAQQWSVTIAMLRGFIQGFGLSFRPEYVELVLSTIGPRLVCFRDEISILSKVGIMMGEAIAKPSLTLLNLSIEELAFLRHCRAEELLYSVEPAPYRDWRYIHIGGDDHLVKGPIPYLNLITQIHLDAGSHIDPGKHGFSRICVKYTERLLNLSNLEHGCPFDPSDYSRSTIVDSVKVRLLERGQSTLLKKDNKNVAIGKSTQLGGCLEWLPIDDRFYTETKKASIRALFIERMGSLLPRKAVNPRAFAAIHLPTIVGGYGLGMSSELQKFLEASPEPHKGLLMKAFCGVNVKEDLKIFRVLNTNTSDRGVENIQQFQQKIIDQLSEYPQMVNAMDWWELKRKFPDPSGNSKRTIALAADAGILSFEEFAKRATRGNLFQALLMGRKDLKVFNTSPFVRTYKNIVWDEAESRGLLTWSEGFNLNNDEIAIAIKNIAPQWYFDINQETAMDTGHWDPENPETETWDFKDSTYIDKYTEGFPSFDVGFKVLGLRH</sequence>
<gene>
    <name evidence="1" type="primary">ORF1</name>
</gene>
<dbReference type="EMBL" id="MK231038">
    <property type="protein sequence ID" value="QED42904.1"/>
    <property type="molecule type" value="Genomic_RNA"/>
</dbReference>
<proteinExistence type="predicted"/>